<organism evidence="1 2">
    <name type="scientific">Actinomycetospora endophytica</name>
    <dbReference type="NCBI Taxonomy" id="2291215"/>
    <lineage>
        <taxon>Bacteria</taxon>
        <taxon>Bacillati</taxon>
        <taxon>Actinomycetota</taxon>
        <taxon>Actinomycetes</taxon>
        <taxon>Pseudonocardiales</taxon>
        <taxon>Pseudonocardiaceae</taxon>
        <taxon>Actinomycetospora</taxon>
    </lineage>
</organism>
<comment type="caution">
    <text evidence="1">The sequence shown here is derived from an EMBL/GenBank/DDBJ whole genome shotgun (WGS) entry which is preliminary data.</text>
</comment>
<keyword evidence="2" id="KW-1185">Reference proteome</keyword>
<reference evidence="1 2" key="1">
    <citation type="submission" date="2021-11" db="EMBL/GenBank/DDBJ databases">
        <title>Draft genome sequence of Actinomycetospora sp. SF1 isolated from the rhizosphere soil.</title>
        <authorList>
            <person name="Duangmal K."/>
            <person name="Chantavorakit T."/>
        </authorList>
    </citation>
    <scope>NUCLEOTIDE SEQUENCE [LARGE SCALE GENOMIC DNA]</scope>
    <source>
        <strain evidence="1 2">TBRC 5722</strain>
    </source>
</reference>
<gene>
    <name evidence="1" type="ORF">LQ327_09140</name>
</gene>
<evidence type="ECO:0000313" key="1">
    <source>
        <dbReference type="EMBL" id="MCD2193547.1"/>
    </source>
</evidence>
<sequence length="177" mass="20417">MVESIGRAAGDPLFEIAVYRVTPRRWHQELDELDGQVHEFLAPDRDYLSESRYQERFERLQEAFRAQVGEFPYGQALGWLRLIHDGPGPAVKGYSYKLPQKRFQRRFQQAHFRATGTELEVSFRRSGTAADFVKELRAAIVATRSRGRIFEGRWLDMAAFDKVAPFVDWQGLLSPPG</sequence>
<name>A0ABS8P5L4_9PSEU</name>
<proteinExistence type="predicted"/>
<accession>A0ABS8P5L4</accession>
<evidence type="ECO:0000313" key="2">
    <source>
        <dbReference type="Proteomes" id="UP001199469"/>
    </source>
</evidence>
<dbReference type="RefSeq" id="WP_230731795.1">
    <property type="nucleotide sequence ID" value="NZ_JAJNDB010000001.1"/>
</dbReference>
<dbReference type="EMBL" id="JAJNDB010000001">
    <property type="protein sequence ID" value="MCD2193547.1"/>
    <property type="molecule type" value="Genomic_DNA"/>
</dbReference>
<protein>
    <submittedName>
        <fullName evidence="1">Uncharacterized protein</fullName>
    </submittedName>
</protein>
<dbReference type="Proteomes" id="UP001199469">
    <property type="component" value="Unassembled WGS sequence"/>
</dbReference>